<sequence length="532" mass="57999">MLKVLLKKQMTEIFRSYFYDPKKNRARSKGATLAYILLFIVLMVGLLGGMFSYLSYSVCGAMAAAGMDWLYFAIMGLLSILLGAFGSVFNTYSGLYLAKDNDLLLSMPIPVKVIMTARLLGVYLMGLMYSGVVILPAVIVYWVMVSASAGVIFGSLLLLLLVSIFVLTLSAALGWVVAKISLKLKNKSFITVFISLVFISAYYFFYFKAQTVINDLIANAAAYGEKIKGAAYPVYLFGSVAVGDGVAMLLVSVVILLLFALMWILISRSFLKIATASGRTAKKVYKEHAAKQKGIHAALLSKEFSRFTASPNYMLNCGLGILLLPIAGIALLVKGGELISALNQVFDTETGITPMLFCAVICMLASMNDMAAPSISLEGRSLWLLQSLPVTPWQVLQAKLEVQLILTGLPVLFCSLCIALIYPYSGVQMLLTLLLLLLYVLFSALLGLFIGLKMPNLVWTNEITPIKQNTGVMLALLNGSLYAVILFIGYVIVGYQLGFSGYLLCFIAVTLALVVLLYRWLKKKGGQVFAAL</sequence>
<evidence type="ECO:0000313" key="2">
    <source>
        <dbReference type="EMBL" id="MBC8534089.1"/>
    </source>
</evidence>
<accession>A0A926DB27</accession>
<feature type="transmembrane region" description="Helical" evidence="1">
    <location>
        <begin position="189"/>
        <end position="206"/>
    </location>
</feature>
<dbReference type="Proteomes" id="UP000651482">
    <property type="component" value="Unassembled WGS sequence"/>
</dbReference>
<reference evidence="2" key="1">
    <citation type="submission" date="2020-08" db="EMBL/GenBank/DDBJ databases">
        <title>Genome public.</title>
        <authorList>
            <person name="Liu C."/>
            <person name="Sun Q."/>
        </authorList>
    </citation>
    <scope>NUCLEOTIDE SEQUENCE</scope>
    <source>
        <strain evidence="2">NSJ-40</strain>
    </source>
</reference>
<feature type="transmembrane region" description="Helical" evidence="1">
    <location>
        <begin position="246"/>
        <end position="266"/>
    </location>
</feature>
<keyword evidence="1" id="KW-0472">Membrane</keyword>
<organism evidence="2 3">
    <name type="scientific">Yeguia hominis</name>
    <dbReference type="NCBI Taxonomy" id="2763662"/>
    <lineage>
        <taxon>Bacteria</taxon>
        <taxon>Bacillati</taxon>
        <taxon>Bacillota</taxon>
        <taxon>Clostridia</taxon>
        <taxon>Eubacteriales</taxon>
        <taxon>Yeguiaceae</taxon>
        <taxon>Yeguia</taxon>
    </lineage>
</organism>
<feature type="transmembrane region" description="Helical" evidence="1">
    <location>
        <begin position="430"/>
        <end position="452"/>
    </location>
</feature>
<feature type="transmembrane region" description="Helical" evidence="1">
    <location>
        <begin position="69"/>
        <end position="98"/>
    </location>
</feature>
<feature type="transmembrane region" description="Helical" evidence="1">
    <location>
        <begin position="472"/>
        <end position="493"/>
    </location>
</feature>
<dbReference type="AlphaFoldDB" id="A0A926DB27"/>
<comment type="caution">
    <text evidence="2">The sequence shown here is derived from an EMBL/GenBank/DDBJ whole genome shotgun (WGS) entry which is preliminary data.</text>
</comment>
<feature type="transmembrane region" description="Helical" evidence="1">
    <location>
        <begin position="119"/>
        <end position="144"/>
    </location>
</feature>
<keyword evidence="1" id="KW-0812">Transmembrane</keyword>
<proteinExistence type="predicted"/>
<keyword evidence="1" id="KW-1133">Transmembrane helix</keyword>
<dbReference type="EMBL" id="JACRSN010000012">
    <property type="protein sequence ID" value="MBC8534089.1"/>
    <property type="molecule type" value="Genomic_DNA"/>
</dbReference>
<feature type="transmembrane region" description="Helical" evidence="1">
    <location>
        <begin position="313"/>
        <end position="332"/>
    </location>
</feature>
<dbReference type="RefSeq" id="WP_249319745.1">
    <property type="nucleotide sequence ID" value="NZ_JACRSN010000012.1"/>
</dbReference>
<evidence type="ECO:0000256" key="1">
    <source>
        <dbReference type="SAM" id="Phobius"/>
    </source>
</evidence>
<keyword evidence="3" id="KW-1185">Reference proteome</keyword>
<feature type="transmembrane region" description="Helical" evidence="1">
    <location>
        <begin position="352"/>
        <end position="371"/>
    </location>
</feature>
<name>A0A926DB27_9FIRM</name>
<feature type="transmembrane region" description="Helical" evidence="1">
    <location>
        <begin position="32"/>
        <end position="54"/>
    </location>
</feature>
<feature type="transmembrane region" description="Helical" evidence="1">
    <location>
        <begin position="150"/>
        <end position="177"/>
    </location>
</feature>
<feature type="transmembrane region" description="Helical" evidence="1">
    <location>
        <begin position="404"/>
        <end position="424"/>
    </location>
</feature>
<evidence type="ECO:0000313" key="3">
    <source>
        <dbReference type="Proteomes" id="UP000651482"/>
    </source>
</evidence>
<protein>
    <submittedName>
        <fullName evidence="2">Uncharacterized protein</fullName>
    </submittedName>
</protein>
<gene>
    <name evidence="2" type="ORF">IAG03_08760</name>
</gene>
<feature type="transmembrane region" description="Helical" evidence="1">
    <location>
        <begin position="499"/>
        <end position="518"/>
    </location>
</feature>